<gene>
    <name evidence="2" type="ORF">PQ455_03405</name>
</gene>
<dbReference type="Proteomes" id="UP001220395">
    <property type="component" value="Chromosome"/>
</dbReference>
<feature type="domain" description="CHAT" evidence="1">
    <location>
        <begin position="284"/>
        <end position="585"/>
    </location>
</feature>
<dbReference type="RefSeq" id="WP_273689206.1">
    <property type="nucleotide sequence ID" value="NZ_CP117411.1"/>
</dbReference>
<sequence>MAQPDAAFLTRMAAMLASSSETGEAVVEAAVLALAIIAAERRLHYVAQICTLAAYENPSETAKEVFGAISDTDLINALIFGQRVNEAIHVKLYGASANERTVPANTRLPARLFNLPKTDRWVGVDDIRQLISEVRAKALLLPAKRRIAWIEHKLIGKAASLNARLRDGALMQIQRHAMALNEMYWRRITGYAPKDSVHLRLHCSSAFLEATIRVGGIAFKRRVFVQKIIFDQLSSEERSAADSHMGLRGLASIVFHLNLAIHERRPMDQLNSALKGLYDLLLRELFDHPEVAAALAALPAYPTLTIATHAVLAIIPYAALHDGDGFLAERFNVVFAPIIPGGADFIDGLVDFDSIVGGEPLAGRGVKVLADTLTLPQARYELDHYRQLDDAGAIRLSEIASDRSRPWNRDSVRQLLDATDIALLSAHVAAPRTAIEEAAIVSPLGETIRFVDVIASDQQVGLLVLSGCVSVGTTDWLGAGENSVVALFRLHGVGSIIATLWPVNDFAARHYNQALLTALGQGMSRAQAHGDAQRSVMSMIATRDQLRSGERIVRQRAASAAERIKREEGVSLSHPYYWSGFSLYGMWS</sequence>
<evidence type="ECO:0000259" key="1">
    <source>
        <dbReference type="Pfam" id="PF12770"/>
    </source>
</evidence>
<evidence type="ECO:0000313" key="3">
    <source>
        <dbReference type="Proteomes" id="UP001220395"/>
    </source>
</evidence>
<keyword evidence="3" id="KW-1185">Reference proteome</keyword>
<proteinExistence type="predicted"/>
<dbReference type="InterPro" id="IPR024983">
    <property type="entry name" value="CHAT_dom"/>
</dbReference>
<dbReference type="Pfam" id="PF12770">
    <property type="entry name" value="CHAT"/>
    <property type="match status" value="1"/>
</dbReference>
<organism evidence="2 3">
    <name type="scientific">Sphingomonas naphthae</name>
    <dbReference type="NCBI Taxonomy" id="1813468"/>
    <lineage>
        <taxon>Bacteria</taxon>
        <taxon>Pseudomonadati</taxon>
        <taxon>Pseudomonadota</taxon>
        <taxon>Alphaproteobacteria</taxon>
        <taxon>Sphingomonadales</taxon>
        <taxon>Sphingomonadaceae</taxon>
        <taxon>Sphingomonas</taxon>
    </lineage>
</organism>
<accession>A0ABY7TMP4</accession>
<name>A0ABY7TMP4_9SPHN</name>
<protein>
    <submittedName>
        <fullName evidence="2">CHAT domain-containing protein</fullName>
    </submittedName>
</protein>
<evidence type="ECO:0000313" key="2">
    <source>
        <dbReference type="EMBL" id="WCT74288.1"/>
    </source>
</evidence>
<reference evidence="2 3" key="1">
    <citation type="submission" date="2023-02" db="EMBL/GenBank/DDBJ databases">
        <title>Genome sequence of Sphingomonas naphthae.</title>
        <authorList>
            <person name="Kim S."/>
            <person name="Heo J."/>
            <person name="Kwon S.-W."/>
        </authorList>
    </citation>
    <scope>NUCLEOTIDE SEQUENCE [LARGE SCALE GENOMIC DNA]</scope>
    <source>
        <strain evidence="2 3">KACC 18716</strain>
    </source>
</reference>
<dbReference type="EMBL" id="CP117411">
    <property type="protein sequence ID" value="WCT74288.1"/>
    <property type="molecule type" value="Genomic_DNA"/>
</dbReference>